<accession>A0A9X0L6M9</accession>
<evidence type="ECO:0000313" key="1">
    <source>
        <dbReference type="EMBL" id="KUG09963.1"/>
    </source>
</evidence>
<evidence type="ECO:0008006" key="3">
    <source>
        <dbReference type="Google" id="ProtNLM"/>
    </source>
</evidence>
<evidence type="ECO:0000313" key="2">
    <source>
        <dbReference type="Proteomes" id="UP000054223"/>
    </source>
</evidence>
<dbReference type="Proteomes" id="UP000054223">
    <property type="component" value="Unassembled WGS sequence"/>
</dbReference>
<name>A0A9X0L6M9_SOLP1</name>
<protein>
    <recommendedName>
        <fullName evidence="3">STAS/SEC14 domain-containing protein</fullName>
    </recommendedName>
</protein>
<proteinExistence type="predicted"/>
<comment type="caution">
    <text evidence="1">The sequence shown here is derived from an EMBL/GenBank/DDBJ whole genome shotgun (WGS) entry which is preliminary data.</text>
</comment>
<organism evidence="1 2">
    <name type="scientific">Solirubrum puertoriconensis</name>
    <dbReference type="NCBI Taxonomy" id="1751427"/>
    <lineage>
        <taxon>Bacteria</taxon>
        <taxon>Pseudomonadati</taxon>
        <taxon>Bacteroidota</taxon>
        <taxon>Cytophagia</taxon>
        <taxon>Cytophagales</taxon>
    </lineage>
</organism>
<dbReference type="OrthoDB" id="893408at2"/>
<keyword evidence="2" id="KW-1185">Reference proteome</keyword>
<dbReference type="EMBL" id="LNAL01000002">
    <property type="protein sequence ID" value="KUG09963.1"/>
    <property type="molecule type" value="Genomic_DNA"/>
</dbReference>
<dbReference type="RefSeq" id="WP_059066968.1">
    <property type="nucleotide sequence ID" value="NZ_LNAL01000002.1"/>
</dbReference>
<dbReference type="AlphaFoldDB" id="A0A9X0L6M9"/>
<reference evidence="1 2" key="1">
    <citation type="submission" date="2015-11" db="EMBL/GenBank/DDBJ databases">
        <title>Solirubrum puertoriconensis gen. nov. an environmental bacteria isolated in Puerto Rico.</title>
        <authorList>
            <person name="Cuebas-Irizarry M.F."/>
            <person name="Montalvo-Rodriguez R."/>
        </authorList>
    </citation>
    <scope>NUCLEOTIDE SEQUENCE [LARGE SCALE GENOMIC DNA]</scope>
    <source>
        <strain evidence="1 2">MC1A</strain>
    </source>
</reference>
<sequence>MPQFYSLHESPGITISHDKQNCWLYMQWLGNQNAESIREGCLLLLHYLHETKCVKLLNDDTHVTIAAQPSGTALNWQAEEVPLEGSAAWVGSSFYTMLADAGLQYIAWVNAPSVLNRRTADLALAVSETVQLSDNRPLVATFDDLASAYEWLQKREVKRTFSSEVPSFIH</sequence>
<gene>
    <name evidence="1" type="ORF">ASU33_20680</name>
</gene>